<evidence type="ECO:0000313" key="1">
    <source>
        <dbReference type="EnsemblMetazoa" id="GAUT012518-PA"/>
    </source>
</evidence>
<protein>
    <submittedName>
        <fullName evidence="1">Uncharacterized protein</fullName>
    </submittedName>
</protein>
<evidence type="ECO:0000313" key="2">
    <source>
        <dbReference type="Proteomes" id="UP000078200"/>
    </source>
</evidence>
<keyword evidence="2" id="KW-1185">Reference proteome</keyword>
<reference evidence="1" key="1">
    <citation type="submission" date="2020-05" db="UniProtKB">
        <authorList>
            <consortium name="EnsemblMetazoa"/>
        </authorList>
    </citation>
    <scope>IDENTIFICATION</scope>
    <source>
        <strain evidence="1">TTRI</strain>
    </source>
</reference>
<dbReference type="EnsemblMetazoa" id="GAUT012518-RA">
    <property type="protein sequence ID" value="GAUT012518-PA"/>
    <property type="gene ID" value="GAUT012518"/>
</dbReference>
<accession>A0A1A9UQY1</accession>
<proteinExistence type="predicted"/>
<name>A0A1A9UQY1_GLOAU</name>
<organism evidence="1 2">
    <name type="scientific">Glossina austeni</name>
    <name type="common">Savannah tsetse fly</name>
    <dbReference type="NCBI Taxonomy" id="7395"/>
    <lineage>
        <taxon>Eukaryota</taxon>
        <taxon>Metazoa</taxon>
        <taxon>Ecdysozoa</taxon>
        <taxon>Arthropoda</taxon>
        <taxon>Hexapoda</taxon>
        <taxon>Insecta</taxon>
        <taxon>Pterygota</taxon>
        <taxon>Neoptera</taxon>
        <taxon>Endopterygota</taxon>
        <taxon>Diptera</taxon>
        <taxon>Brachycera</taxon>
        <taxon>Muscomorpha</taxon>
        <taxon>Hippoboscoidea</taxon>
        <taxon>Glossinidae</taxon>
        <taxon>Glossina</taxon>
    </lineage>
</organism>
<dbReference type="Proteomes" id="UP000078200">
    <property type="component" value="Unassembled WGS sequence"/>
</dbReference>
<dbReference type="VEuPathDB" id="VectorBase:GAUT012518"/>
<dbReference type="AlphaFoldDB" id="A0A1A9UQY1"/>
<sequence length="154" mass="17044">MYLNGNGALPPFLSGLTEMAYNSPLERVSQIKVKLFAEIQTFINRLTGITLKISVRYFWPPELLRPAPGSARSTPLPDPLMLHFLPLPPLLESRGGVAFNITGSNGEIISPSVMPLLSNLFQCHSSDLLLKSPAAIIVHVTFEIRLCEIFCKRL</sequence>